<proteinExistence type="predicted"/>
<dbReference type="InterPro" id="IPR002466">
    <property type="entry name" value="A_deamin"/>
</dbReference>
<dbReference type="PROSITE" id="PS50141">
    <property type="entry name" value="A_DEAMIN_EDITASE"/>
    <property type="match status" value="1"/>
</dbReference>
<evidence type="ECO:0000259" key="2">
    <source>
        <dbReference type="PROSITE" id="PS50141"/>
    </source>
</evidence>
<dbReference type="SMART" id="SM00552">
    <property type="entry name" value="ADEAMc"/>
    <property type="match status" value="1"/>
</dbReference>
<dbReference type="PANTHER" id="PTHR10910">
    <property type="entry name" value="EUKARYOTE SPECIFIC DSRNA BINDING PROTEIN"/>
    <property type="match status" value="1"/>
</dbReference>
<dbReference type="Pfam" id="PF02137">
    <property type="entry name" value="A_deamin"/>
    <property type="match status" value="1"/>
</dbReference>
<dbReference type="EMBL" id="JBHFQA010000022">
    <property type="protein sequence ID" value="KAL2079512.1"/>
    <property type="molecule type" value="Genomic_DNA"/>
</dbReference>
<name>A0ABD1IXB4_9TELE</name>
<dbReference type="PANTHER" id="PTHR10910:SF106">
    <property type="entry name" value="ADENOSINE DEAMINASE DOMAIN-CONTAINING PROTEIN 2"/>
    <property type="match status" value="1"/>
</dbReference>
<evidence type="ECO:0000256" key="1">
    <source>
        <dbReference type="SAM" id="MobiDB-lite"/>
    </source>
</evidence>
<feature type="compositionally biased region" description="Basic and acidic residues" evidence="1">
    <location>
        <begin position="199"/>
        <end position="218"/>
    </location>
</feature>
<feature type="region of interest" description="Disordered" evidence="1">
    <location>
        <begin position="135"/>
        <end position="218"/>
    </location>
</feature>
<evidence type="ECO:0000313" key="3">
    <source>
        <dbReference type="EMBL" id="KAL2079512.1"/>
    </source>
</evidence>
<feature type="compositionally biased region" description="Acidic residues" evidence="1">
    <location>
        <begin position="171"/>
        <end position="188"/>
    </location>
</feature>
<feature type="domain" description="A to I editase" evidence="2">
    <location>
        <begin position="284"/>
        <end position="597"/>
    </location>
</feature>
<organism evidence="3 4">
    <name type="scientific">Coilia grayii</name>
    <name type="common">Gray's grenadier anchovy</name>
    <dbReference type="NCBI Taxonomy" id="363190"/>
    <lineage>
        <taxon>Eukaryota</taxon>
        <taxon>Metazoa</taxon>
        <taxon>Chordata</taxon>
        <taxon>Craniata</taxon>
        <taxon>Vertebrata</taxon>
        <taxon>Euteleostomi</taxon>
        <taxon>Actinopterygii</taxon>
        <taxon>Neopterygii</taxon>
        <taxon>Teleostei</taxon>
        <taxon>Clupei</taxon>
        <taxon>Clupeiformes</taxon>
        <taxon>Clupeoidei</taxon>
        <taxon>Engraulidae</taxon>
        <taxon>Coilinae</taxon>
        <taxon>Coilia</taxon>
    </lineage>
</organism>
<sequence>MAEAKDGSGDSCGRRRMAASLVMHVSPEHQPKQLTGRGALSVVRRAVVRPASEFIDMDDPPSGNGTRPRTPVLELVEPEPPLMMEPEPPLMMEPDPPLMMEPEPALMMEPEPALMMEPEPALMMEPEPALMMEELDPTEPCSDTGSAKSPVPQDLVSLEGSPKGPHCPVWLEEEENQDEDSENDDSGDEYSIPSLPPLRRQEESEGAEEKDSTTVSVNRDKISAVNEADWHKNRVAAVSSICFEELLHNHTEYRSTKSSVAAFILEKELTDGGGRCGEVYEVVALGTGQSCYSGWLSYTGTVVHDCHAIVIARRALKRYLYKQLLLFHSTEPQLRQQSIFESGTDGEPLQLKPKIYLHLYTNHTPKGAAQCPLITLNGGNYESLKLNCFAKGSLVPASEVPISVSGARVCTMADSDKLTRWTVTGVQGALLSHFIQPLYITSATLAGPSSSYYEHVSDTINKRLGEGWQGALRDPYKATGIFFLPGDNIGPLLPSARCKDLSINWCRGDSCIEVVDAITGHTLDCSPFVSGPGLRSRLCKRALYFGFRKLASLSGQQDLLAFATYSSAKMAAQLYQEAKATVNQRFSVNDAGPWNSKQLVDSFKR</sequence>
<reference evidence="3 4" key="1">
    <citation type="submission" date="2024-09" db="EMBL/GenBank/DDBJ databases">
        <title>A chromosome-level genome assembly of Gray's grenadier anchovy, Coilia grayii.</title>
        <authorList>
            <person name="Fu Z."/>
        </authorList>
    </citation>
    <scope>NUCLEOTIDE SEQUENCE [LARGE SCALE GENOMIC DNA]</scope>
    <source>
        <strain evidence="3">G4</strain>
        <tissue evidence="3">Muscle</tissue>
    </source>
</reference>
<dbReference type="Proteomes" id="UP001591681">
    <property type="component" value="Unassembled WGS sequence"/>
</dbReference>
<dbReference type="AlphaFoldDB" id="A0ABD1IXB4"/>
<keyword evidence="4" id="KW-1185">Reference proteome</keyword>
<comment type="caution">
    <text evidence="3">The sequence shown here is derived from an EMBL/GenBank/DDBJ whole genome shotgun (WGS) entry which is preliminary data.</text>
</comment>
<gene>
    <name evidence="3" type="ORF">ACEWY4_025256</name>
</gene>
<evidence type="ECO:0000313" key="4">
    <source>
        <dbReference type="Proteomes" id="UP001591681"/>
    </source>
</evidence>
<accession>A0ABD1IXB4</accession>
<protein>
    <recommendedName>
        <fullName evidence="2">A to I editase domain-containing protein</fullName>
    </recommendedName>
</protein>